<keyword evidence="1" id="KW-0812">Transmembrane</keyword>
<dbReference type="AlphaFoldDB" id="A0AB74EWE2"/>
<protein>
    <submittedName>
        <fullName evidence="2">Uncharacterized protein</fullName>
    </submittedName>
</protein>
<evidence type="ECO:0000313" key="3">
    <source>
        <dbReference type="Proteomes" id="UP000184012"/>
    </source>
</evidence>
<organism evidence="2 3">
    <name type="scientific">Eubacterium callanderi</name>
    <dbReference type="NCBI Taxonomy" id="53442"/>
    <lineage>
        <taxon>Bacteria</taxon>
        <taxon>Bacillati</taxon>
        <taxon>Bacillota</taxon>
        <taxon>Clostridia</taxon>
        <taxon>Eubacteriales</taxon>
        <taxon>Eubacteriaceae</taxon>
        <taxon>Eubacterium</taxon>
    </lineage>
</organism>
<dbReference type="Proteomes" id="UP000184012">
    <property type="component" value="Unassembled WGS sequence"/>
</dbReference>
<comment type="caution">
    <text evidence="2">The sequence shown here is derived from an EMBL/GenBank/DDBJ whole genome shotgun (WGS) entry which is preliminary data.</text>
</comment>
<evidence type="ECO:0000313" key="2">
    <source>
        <dbReference type="EMBL" id="SHK93755.1"/>
    </source>
</evidence>
<name>A0AB74EWE2_9FIRM</name>
<dbReference type="EMBL" id="FRBP01000001">
    <property type="protein sequence ID" value="SHK93755.1"/>
    <property type="molecule type" value="Genomic_DNA"/>
</dbReference>
<dbReference type="RefSeq" id="WP_073382016.1">
    <property type="nucleotide sequence ID" value="NZ_CP132135.1"/>
</dbReference>
<sequence length="61" mass="6725">MLKKIRQWLKRNNAELFFIVAFLIAVVTTAALNIYLAGYLAAVFFFLEGVSIASAKKGGSE</sequence>
<reference evidence="2 3" key="1">
    <citation type="submission" date="2016-11" db="EMBL/GenBank/DDBJ databases">
        <authorList>
            <person name="Varghese N."/>
            <person name="Submissions S."/>
        </authorList>
    </citation>
    <scope>NUCLEOTIDE SEQUENCE [LARGE SCALE GENOMIC DNA]</scope>
    <source>
        <strain evidence="2 3">FD</strain>
    </source>
</reference>
<keyword evidence="1" id="KW-1133">Transmembrane helix</keyword>
<gene>
    <name evidence="2" type="ORF">SAMN04515649_101316</name>
</gene>
<accession>A0AB74EWE2</accession>
<keyword evidence="1" id="KW-0472">Membrane</keyword>
<evidence type="ECO:0000256" key="1">
    <source>
        <dbReference type="SAM" id="Phobius"/>
    </source>
</evidence>
<proteinExistence type="predicted"/>
<feature type="transmembrane region" description="Helical" evidence="1">
    <location>
        <begin position="12"/>
        <end position="30"/>
    </location>
</feature>